<dbReference type="InterPro" id="IPR023214">
    <property type="entry name" value="HAD_sf"/>
</dbReference>
<sequence>MIELNVPGVGVLQLEHLVFDVNGTLAVDGKLIEGVARAVTRLRDRLTIHLITADTHGHQALIDQQLGLTAVRIQRGDEAAQKAAYVRQLGAGRVAAIGQGANDSAMLREAALGICVLSPEGTATVSMLSADILVIDILVGLELFERPLRLVATLRR</sequence>
<dbReference type="Gene3D" id="3.40.50.1000">
    <property type="entry name" value="HAD superfamily/HAD-like"/>
    <property type="match status" value="1"/>
</dbReference>
<accession>A0A7C4PM68</accession>
<proteinExistence type="predicted"/>
<dbReference type="InterPro" id="IPR036412">
    <property type="entry name" value="HAD-like_sf"/>
</dbReference>
<evidence type="ECO:0000313" key="1">
    <source>
        <dbReference type="EMBL" id="HGS22844.1"/>
    </source>
</evidence>
<comment type="caution">
    <text evidence="1">The sequence shown here is derived from an EMBL/GenBank/DDBJ whole genome shotgun (WGS) entry which is preliminary data.</text>
</comment>
<dbReference type="AlphaFoldDB" id="A0A7C4PM68"/>
<keyword evidence="1" id="KW-0378">Hydrolase</keyword>
<organism evidence="1">
    <name type="scientific">Anaerolinea thermolimosa</name>
    <dbReference type="NCBI Taxonomy" id="229919"/>
    <lineage>
        <taxon>Bacteria</taxon>
        <taxon>Bacillati</taxon>
        <taxon>Chloroflexota</taxon>
        <taxon>Anaerolineae</taxon>
        <taxon>Anaerolineales</taxon>
        <taxon>Anaerolineaceae</taxon>
        <taxon>Anaerolinea</taxon>
    </lineage>
</organism>
<protein>
    <submittedName>
        <fullName evidence="1">HAD family hydrolase</fullName>
    </submittedName>
</protein>
<dbReference type="EMBL" id="DSYK01000664">
    <property type="protein sequence ID" value="HGS22844.1"/>
    <property type="molecule type" value="Genomic_DNA"/>
</dbReference>
<reference evidence="1" key="1">
    <citation type="journal article" date="2020" name="mSystems">
        <title>Genome- and Community-Level Interaction Insights into Carbon Utilization and Element Cycling Functions of Hydrothermarchaeota in Hydrothermal Sediment.</title>
        <authorList>
            <person name="Zhou Z."/>
            <person name="Liu Y."/>
            <person name="Xu W."/>
            <person name="Pan J."/>
            <person name="Luo Z.H."/>
            <person name="Li M."/>
        </authorList>
    </citation>
    <scope>NUCLEOTIDE SEQUENCE [LARGE SCALE GENOMIC DNA]</scope>
    <source>
        <strain evidence="1">SpSt-573</strain>
    </source>
</reference>
<gene>
    <name evidence="1" type="ORF">ENT37_13395</name>
</gene>
<name>A0A7C4PM68_9CHLR</name>
<dbReference type="GO" id="GO:0016787">
    <property type="term" value="F:hydrolase activity"/>
    <property type="evidence" value="ECO:0007669"/>
    <property type="project" value="UniProtKB-KW"/>
</dbReference>
<dbReference type="SUPFAM" id="SSF56784">
    <property type="entry name" value="HAD-like"/>
    <property type="match status" value="1"/>
</dbReference>